<comment type="caution">
    <text evidence="3">The sequence shown here is derived from an EMBL/GenBank/DDBJ whole genome shotgun (WGS) entry which is preliminary data.</text>
</comment>
<dbReference type="InterPro" id="IPR051549">
    <property type="entry name" value="PEP_Utilizing_Enz"/>
</dbReference>
<dbReference type="SUPFAM" id="SSF52009">
    <property type="entry name" value="Phosphohistidine domain"/>
    <property type="match status" value="1"/>
</dbReference>
<sequence>MRSGETNVIGLNEIDAGMADLVGGKAAGLAALIAAGERVPDGFCVTTAAHRAGTVPEDEIARAYERLGGGAVAVRSSATAEDLPDASFAGQQETVLGVTGIAELAGAVRKCWESLRAERADTYRAAHRIGDSEMAVVVQRMIDPVAAGVLFTADPITGRRTAMVVDAAPGLGSAVVDGSVVPDHYVLERDAPAGPAGGCLTPERLDDLRAAGRRLQALFGSPQDIEWAFDREGVLWLLQSRPITTLFPAPPDTGLPGPRVYLELGAQFQGVVRPLTPMGISAGKAMMAGLAGSFGGKGTGDEARDGDGDGAKDGDGGGLVEIGGRLFLDVTGTVRNEGAAKWLPKVVGADFGPRVRAVVEHVLEDPRFAPLPGTGGSGVPFRTMVRIVPRAVAGIGGALARPAAARARAFRAAREFERQAAAPAGLRTAVERLEFVRAAGAPAAGLDRMLWPLLAGIFAGAAPGALLKGIATEAEVSTVMGGMPHNVTVEMDLALWRLAEDARELREPLLTTPPDELAVMYRAGALRVAGLPEFLDRYGHRAAAEIDIGVPRWAEDPAPVFAAIANYLRVTDPEQAPDLRFARAAARAELTLDALVRRARRRRPVRGVLAGLLLRRARELGGLRELGKFVGLYALRERRRQLLLAGVELAGRGLLERADDIMFLDLDEAAGAAREGTDHRGTVAARKAFHERELRRTRVPIALLSDGTDVETLLAPGPAGEGALGGMPAAPGRATGPARVVLDPAGARVEPGEILVAPTTDPGWTPLFLTAAGLVTEIGAALAHGPTVAREYGIPAVICVRDATREIRTGQTITIDGAAGTVIIEG</sequence>
<dbReference type="AlphaFoldDB" id="A0A931DDB9"/>
<dbReference type="EC" id="2.7.9.2" evidence="3"/>
<evidence type="ECO:0000259" key="2">
    <source>
        <dbReference type="Pfam" id="PF01326"/>
    </source>
</evidence>
<dbReference type="InterPro" id="IPR002192">
    <property type="entry name" value="PPDK_AMP/ATP-bd"/>
</dbReference>
<dbReference type="Gene3D" id="3.30.470.20">
    <property type="entry name" value="ATP-grasp fold, B domain"/>
    <property type="match status" value="2"/>
</dbReference>
<dbReference type="PANTHER" id="PTHR43615:SF1">
    <property type="entry name" value="PPDK_N DOMAIN-CONTAINING PROTEIN"/>
    <property type="match status" value="1"/>
</dbReference>
<keyword evidence="4" id="KW-1185">Reference proteome</keyword>
<dbReference type="Pfam" id="PF00391">
    <property type="entry name" value="PEP-utilizers"/>
    <property type="match status" value="1"/>
</dbReference>
<dbReference type="GO" id="GO:0005524">
    <property type="term" value="F:ATP binding"/>
    <property type="evidence" value="ECO:0007669"/>
    <property type="project" value="InterPro"/>
</dbReference>
<gene>
    <name evidence="3" type="ORF">IW256_000882</name>
</gene>
<organism evidence="3 4">
    <name type="scientific">Actinomadura viridis</name>
    <dbReference type="NCBI Taxonomy" id="58110"/>
    <lineage>
        <taxon>Bacteria</taxon>
        <taxon>Bacillati</taxon>
        <taxon>Actinomycetota</taxon>
        <taxon>Actinomycetes</taxon>
        <taxon>Streptosporangiales</taxon>
        <taxon>Thermomonosporaceae</taxon>
        <taxon>Actinomadura</taxon>
    </lineage>
</organism>
<dbReference type="GO" id="GO:0008986">
    <property type="term" value="F:pyruvate, water dikinase activity"/>
    <property type="evidence" value="ECO:0007669"/>
    <property type="project" value="UniProtKB-EC"/>
</dbReference>
<evidence type="ECO:0000313" key="3">
    <source>
        <dbReference type="EMBL" id="MBG6086769.1"/>
    </source>
</evidence>
<proteinExistence type="predicted"/>
<dbReference type="Gene3D" id="3.30.1490.20">
    <property type="entry name" value="ATP-grasp fold, A domain"/>
    <property type="match status" value="2"/>
</dbReference>
<dbReference type="RefSeq" id="WP_197009717.1">
    <property type="nucleotide sequence ID" value="NZ_BAABES010000007.1"/>
</dbReference>
<evidence type="ECO:0000259" key="1">
    <source>
        <dbReference type="Pfam" id="PF00391"/>
    </source>
</evidence>
<name>A0A931DDB9_9ACTN</name>
<dbReference type="SUPFAM" id="SSF56059">
    <property type="entry name" value="Glutathione synthetase ATP-binding domain-like"/>
    <property type="match status" value="1"/>
</dbReference>
<evidence type="ECO:0000313" key="4">
    <source>
        <dbReference type="Proteomes" id="UP000614047"/>
    </source>
</evidence>
<accession>A0A931DDB9</accession>
<protein>
    <submittedName>
        <fullName evidence="3">Pyruvate,water dikinase</fullName>
        <ecNumber evidence="3">2.7.9.2</ecNumber>
    </submittedName>
</protein>
<dbReference type="PANTHER" id="PTHR43615">
    <property type="entry name" value="PHOSPHOENOLPYRUVATE SYNTHASE-RELATED"/>
    <property type="match status" value="1"/>
</dbReference>
<dbReference type="EMBL" id="JADOUA010000001">
    <property type="protein sequence ID" value="MBG6086769.1"/>
    <property type="molecule type" value="Genomic_DNA"/>
</dbReference>
<keyword evidence="3" id="KW-0670">Pyruvate</keyword>
<dbReference type="Pfam" id="PF01326">
    <property type="entry name" value="PPDK_N"/>
    <property type="match status" value="2"/>
</dbReference>
<dbReference type="InterPro" id="IPR013815">
    <property type="entry name" value="ATP_grasp_subdomain_1"/>
</dbReference>
<feature type="domain" description="PEP-utilising enzyme mobile" evidence="1">
    <location>
        <begin position="750"/>
        <end position="820"/>
    </location>
</feature>
<feature type="domain" description="Pyruvate phosphate dikinase AMP/ATP-binding" evidence="2">
    <location>
        <begin position="199"/>
        <end position="246"/>
    </location>
</feature>
<reference evidence="3" key="1">
    <citation type="submission" date="2020-11" db="EMBL/GenBank/DDBJ databases">
        <title>Sequencing the genomes of 1000 actinobacteria strains.</title>
        <authorList>
            <person name="Klenk H.-P."/>
        </authorList>
    </citation>
    <scope>NUCLEOTIDE SEQUENCE</scope>
    <source>
        <strain evidence="3">DSM 43175</strain>
    </source>
</reference>
<dbReference type="InterPro" id="IPR008279">
    <property type="entry name" value="PEP-util_enz_mobile_dom"/>
</dbReference>
<dbReference type="Proteomes" id="UP000614047">
    <property type="component" value="Unassembled WGS sequence"/>
</dbReference>
<dbReference type="Gene3D" id="3.50.30.10">
    <property type="entry name" value="Phosphohistidine domain"/>
    <property type="match status" value="1"/>
</dbReference>
<keyword evidence="3" id="KW-0808">Transferase</keyword>
<feature type="domain" description="Pyruvate phosphate dikinase AMP/ATP-binding" evidence="2">
    <location>
        <begin position="57"/>
        <end position="190"/>
    </location>
</feature>
<dbReference type="InterPro" id="IPR036637">
    <property type="entry name" value="Phosphohistidine_dom_sf"/>
</dbReference>